<reference evidence="2" key="1">
    <citation type="journal article" date="2019" name="MBio">
        <title>Virus Genomes from Deep Sea Sediments Expand the Ocean Megavirome and Support Independent Origins of Viral Gigantism.</title>
        <authorList>
            <person name="Backstrom D."/>
            <person name="Yutin N."/>
            <person name="Jorgensen S.L."/>
            <person name="Dharamshi J."/>
            <person name="Homa F."/>
            <person name="Zaremba-Niedwiedzka K."/>
            <person name="Spang A."/>
            <person name="Wolf Y.I."/>
            <person name="Koonin E.V."/>
            <person name="Ettema T.J."/>
        </authorList>
    </citation>
    <scope>NUCLEOTIDE SEQUENCE</scope>
</reference>
<accession>A0A481YX05</accession>
<dbReference type="EMBL" id="MK500341">
    <property type="protein sequence ID" value="QBK87056.1"/>
    <property type="molecule type" value="Genomic_DNA"/>
</dbReference>
<name>A0A481YX05_9VIRU</name>
<gene>
    <name evidence="2" type="ORF">LCMAC103_04000</name>
</gene>
<protein>
    <submittedName>
        <fullName evidence="2">Uncharacterized protein</fullName>
    </submittedName>
</protein>
<proteinExistence type="predicted"/>
<organism evidence="2">
    <name type="scientific">Marseillevirus LCMAC103</name>
    <dbReference type="NCBI Taxonomy" id="2506604"/>
    <lineage>
        <taxon>Viruses</taxon>
        <taxon>Varidnaviria</taxon>
        <taxon>Bamfordvirae</taxon>
        <taxon>Nucleocytoviricota</taxon>
        <taxon>Megaviricetes</taxon>
        <taxon>Pimascovirales</taxon>
        <taxon>Pimascovirales incertae sedis</taxon>
        <taxon>Marseilleviridae</taxon>
    </lineage>
</organism>
<sequence>MPVRLRENEAYNVRSKKAERFDPSRVRIVSFSVKGRTHYRLAGPGAVTGDKLTKFISKDTAHHLHLKLGKKVVRKRKSSSKKKTSSKRKRSPSKRRRSKKKH</sequence>
<feature type="region of interest" description="Disordered" evidence="1">
    <location>
        <begin position="64"/>
        <end position="102"/>
    </location>
</feature>
<evidence type="ECO:0000313" key="2">
    <source>
        <dbReference type="EMBL" id="QBK87056.1"/>
    </source>
</evidence>
<evidence type="ECO:0000256" key="1">
    <source>
        <dbReference type="SAM" id="MobiDB-lite"/>
    </source>
</evidence>